<keyword evidence="1" id="KW-0863">Zinc-finger</keyword>
<evidence type="ECO:0000259" key="2">
    <source>
        <dbReference type="PROSITE" id="PS50158"/>
    </source>
</evidence>
<dbReference type="Gene3D" id="4.10.60.10">
    <property type="entry name" value="Zinc finger, CCHC-type"/>
    <property type="match status" value="1"/>
</dbReference>
<protein>
    <submittedName>
        <fullName evidence="3">Retrovirus-related Pol polyprotein from transposon TNT 1-94</fullName>
    </submittedName>
</protein>
<dbReference type="SUPFAM" id="SSF57756">
    <property type="entry name" value="Retrovirus zinc finger-like domains"/>
    <property type="match status" value="1"/>
</dbReference>
<reference evidence="3 4" key="1">
    <citation type="journal article" date="2014" name="Am. J. Bot.">
        <title>Genome assembly and annotation for red clover (Trifolium pratense; Fabaceae).</title>
        <authorList>
            <person name="Istvanek J."/>
            <person name="Jaros M."/>
            <person name="Krenek A."/>
            <person name="Repkova J."/>
        </authorList>
    </citation>
    <scope>NUCLEOTIDE SEQUENCE [LARGE SCALE GENOMIC DNA]</scope>
    <source>
        <strain evidence="4">cv. Tatra</strain>
        <tissue evidence="3">Young leaves</tissue>
    </source>
</reference>
<dbReference type="EMBL" id="ASHM01018573">
    <property type="protein sequence ID" value="PNY00147.1"/>
    <property type="molecule type" value="Genomic_DNA"/>
</dbReference>
<evidence type="ECO:0000313" key="4">
    <source>
        <dbReference type="Proteomes" id="UP000236291"/>
    </source>
</evidence>
<reference evidence="3 4" key="2">
    <citation type="journal article" date="2017" name="Front. Plant Sci.">
        <title>Gene Classification and Mining of Molecular Markers Useful in Red Clover (Trifolium pratense) Breeding.</title>
        <authorList>
            <person name="Istvanek J."/>
            <person name="Dluhosova J."/>
            <person name="Dluhos P."/>
            <person name="Patkova L."/>
            <person name="Nedelnik J."/>
            <person name="Repkova J."/>
        </authorList>
    </citation>
    <scope>NUCLEOTIDE SEQUENCE [LARGE SCALE GENOMIC DNA]</scope>
    <source>
        <strain evidence="4">cv. Tatra</strain>
        <tissue evidence="3">Young leaves</tissue>
    </source>
</reference>
<name>A0A2K3NAT7_TRIPR</name>
<dbReference type="GO" id="GO:0003676">
    <property type="term" value="F:nucleic acid binding"/>
    <property type="evidence" value="ECO:0007669"/>
    <property type="project" value="InterPro"/>
</dbReference>
<dbReference type="AlphaFoldDB" id="A0A2K3NAT7"/>
<sequence length="237" mass="27376">MKHKYQGSTKVKRAQLQARRKEFEILNMKIGESIEAYFARTLAIANKMSSHGETVTQCMIVEKIMRSLTSRFNYVSCSIEESNDTTTMTVDELQSSLLVQEQRMKNQKEEQEQILKVSNGRRGYSGRGENSYVRGRGRGGRGAKFNKDSVECYKCHKLGHYQADCPSWEEDNANYAQFDEEEEEILLMAQETIIKEPQESGEKLELWFLDSGCSNHMVGNKNWLFDYDDTFKDSVKL</sequence>
<dbReference type="InterPro" id="IPR001878">
    <property type="entry name" value="Znf_CCHC"/>
</dbReference>
<keyword evidence="1" id="KW-0862">Zinc</keyword>
<dbReference type="Pfam" id="PF00098">
    <property type="entry name" value="zf-CCHC"/>
    <property type="match status" value="1"/>
</dbReference>
<dbReference type="PANTHER" id="PTHR35317">
    <property type="entry name" value="OS04G0629600 PROTEIN"/>
    <property type="match status" value="1"/>
</dbReference>
<dbReference type="Pfam" id="PF22936">
    <property type="entry name" value="Pol_BBD"/>
    <property type="match status" value="1"/>
</dbReference>
<evidence type="ECO:0000313" key="3">
    <source>
        <dbReference type="EMBL" id="PNY00147.1"/>
    </source>
</evidence>
<proteinExistence type="predicted"/>
<dbReference type="PANTHER" id="PTHR35317:SF34">
    <property type="match status" value="1"/>
</dbReference>
<gene>
    <name evidence="3" type="ORF">L195_g023423</name>
</gene>
<dbReference type="Pfam" id="PF14223">
    <property type="entry name" value="Retrotran_gag_2"/>
    <property type="match status" value="1"/>
</dbReference>
<accession>A0A2K3NAT7</accession>
<dbReference type="Proteomes" id="UP000236291">
    <property type="component" value="Unassembled WGS sequence"/>
</dbReference>
<evidence type="ECO:0000256" key="1">
    <source>
        <dbReference type="PROSITE-ProRule" id="PRU00047"/>
    </source>
</evidence>
<dbReference type="InterPro" id="IPR054722">
    <property type="entry name" value="PolX-like_BBD"/>
</dbReference>
<feature type="domain" description="CCHC-type" evidence="2">
    <location>
        <begin position="152"/>
        <end position="167"/>
    </location>
</feature>
<organism evidence="3 4">
    <name type="scientific">Trifolium pratense</name>
    <name type="common">Red clover</name>
    <dbReference type="NCBI Taxonomy" id="57577"/>
    <lineage>
        <taxon>Eukaryota</taxon>
        <taxon>Viridiplantae</taxon>
        <taxon>Streptophyta</taxon>
        <taxon>Embryophyta</taxon>
        <taxon>Tracheophyta</taxon>
        <taxon>Spermatophyta</taxon>
        <taxon>Magnoliopsida</taxon>
        <taxon>eudicotyledons</taxon>
        <taxon>Gunneridae</taxon>
        <taxon>Pentapetalae</taxon>
        <taxon>rosids</taxon>
        <taxon>fabids</taxon>
        <taxon>Fabales</taxon>
        <taxon>Fabaceae</taxon>
        <taxon>Papilionoideae</taxon>
        <taxon>50 kb inversion clade</taxon>
        <taxon>NPAAA clade</taxon>
        <taxon>Hologalegina</taxon>
        <taxon>IRL clade</taxon>
        <taxon>Trifolieae</taxon>
        <taxon>Trifolium</taxon>
    </lineage>
</organism>
<feature type="non-terminal residue" evidence="3">
    <location>
        <position position="237"/>
    </location>
</feature>
<keyword evidence="1" id="KW-0479">Metal-binding</keyword>
<dbReference type="InterPro" id="IPR036875">
    <property type="entry name" value="Znf_CCHC_sf"/>
</dbReference>
<comment type="caution">
    <text evidence="3">The sequence shown here is derived from an EMBL/GenBank/DDBJ whole genome shotgun (WGS) entry which is preliminary data.</text>
</comment>
<dbReference type="PROSITE" id="PS50158">
    <property type="entry name" value="ZF_CCHC"/>
    <property type="match status" value="1"/>
</dbReference>
<dbReference type="GO" id="GO:0008270">
    <property type="term" value="F:zinc ion binding"/>
    <property type="evidence" value="ECO:0007669"/>
    <property type="project" value="UniProtKB-KW"/>
</dbReference>
<dbReference type="SMART" id="SM00343">
    <property type="entry name" value="ZnF_C2HC"/>
    <property type="match status" value="1"/>
</dbReference>